<organism evidence="2 3">
    <name type="scientific">Solanum commersonii</name>
    <name type="common">Commerson's wild potato</name>
    <name type="synonym">Commerson's nightshade</name>
    <dbReference type="NCBI Taxonomy" id="4109"/>
    <lineage>
        <taxon>Eukaryota</taxon>
        <taxon>Viridiplantae</taxon>
        <taxon>Streptophyta</taxon>
        <taxon>Embryophyta</taxon>
        <taxon>Tracheophyta</taxon>
        <taxon>Spermatophyta</taxon>
        <taxon>Magnoliopsida</taxon>
        <taxon>eudicotyledons</taxon>
        <taxon>Gunneridae</taxon>
        <taxon>Pentapetalae</taxon>
        <taxon>asterids</taxon>
        <taxon>lamiids</taxon>
        <taxon>Solanales</taxon>
        <taxon>Solanaceae</taxon>
        <taxon>Solanoideae</taxon>
        <taxon>Solaneae</taxon>
        <taxon>Solanum</taxon>
    </lineage>
</organism>
<reference evidence="2 3" key="1">
    <citation type="submission" date="2020-09" db="EMBL/GenBank/DDBJ databases">
        <title>De no assembly of potato wild relative species, Solanum commersonii.</title>
        <authorList>
            <person name="Cho K."/>
        </authorList>
    </citation>
    <scope>NUCLEOTIDE SEQUENCE [LARGE SCALE GENOMIC DNA]</scope>
    <source>
        <strain evidence="2">LZ3.2</strain>
        <tissue evidence="2">Leaf</tissue>
    </source>
</reference>
<name>A0A9J5WVS9_SOLCO</name>
<feature type="region of interest" description="Disordered" evidence="1">
    <location>
        <begin position="132"/>
        <end position="152"/>
    </location>
</feature>
<evidence type="ECO:0000256" key="1">
    <source>
        <dbReference type="SAM" id="MobiDB-lite"/>
    </source>
</evidence>
<dbReference type="EMBL" id="JACXVP010000010">
    <property type="protein sequence ID" value="KAG5579365.1"/>
    <property type="molecule type" value="Genomic_DNA"/>
</dbReference>
<comment type="caution">
    <text evidence="2">The sequence shown here is derived from an EMBL/GenBank/DDBJ whole genome shotgun (WGS) entry which is preliminary data.</text>
</comment>
<dbReference type="Proteomes" id="UP000824120">
    <property type="component" value="Chromosome 10"/>
</dbReference>
<evidence type="ECO:0000313" key="2">
    <source>
        <dbReference type="EMBL" id="KAG5579365.1"/>
    </source>
</evidence>
<gene>
    <name evidence="2" type="ORF">H5410_049992</name>
</gene>
<accession>A0A9J5WVS9</accession>
<protein>
    <recommendedName>
        <fullName evidence="4">C2H2-type domain-containing protein</fullName>
    </recommendedName>
</protein>
<keyword evidence="3" id="KW-1185">Reference proteome</keyword>
<evidence type="ECO:0008006" key="4">
    <source>
        <dbReference type="Google" id="ProtNLM"/>
    </source>
</evidence>
<dbReference type="OrthoDB" id="1300892at2759"/>
<evidence type="ECO:0000313" key="3">
    <source>
        <dbReference type="Proteomes" id="UP000824120"/>
    </source>
</evidence>
<dbReference type="AlphaFoldDB" id="A0A9J5WVS9"/>
<proteinExistence type="predicted"/>
<sequence>MKRQDGVSIFQCIYCGRRFYSSQAIAALTRCHFKYGWVKGAPQRKFFVSFFDFQHDSTQISSISQHIADSTNAQQLPPSLASSSICQPQLPRHHLRLCDANTLCRFKASLTKKEEEIILILLDFSETANAQQLPPSDLASSRRCQPQPPRPQLRLCDANTLRRLKTSLTK</sequence>